<dbReference type="EMBL" id="CP032157">
    <property type="protein sequence ID" value="AXY73716.1"/>
    <property type="molecule type" value="Genomic_DNA"/>
</dbReference>
<dbReference type="RefSeq" id="WP_119049551.1">
    <property type="nucleotide sequence ID" value="NZ_CP032157.1"/>
</dbReference>
<evidence type="ECO:0000313" key="1">
    <source>
        <dbReference type="EMBL" id="AXY73716.1"/>
    </source>
</evidence>
<dbReference type="KEGG" id="pseg:D3H65_06870"/>
<proteinExistence type="predicted"/>
<keyword evidence="2" id="KW-1185">Reference proteome</keyword>
<evidence type="ECO:0000313" key="2">
    <source>
        <dbReference type="Proteomes" id="UP000263900"/>
    </source>
</evidence>
<gene>
    <name evidence="1" type="ORF">D3H65_06870</name>
</gene>
<sequence length="179" mass="19970">MPLQTIELPAKLNLRIARRVSALVRQGILSPGPDPITEHQVSFCMAIQLVPKLTGNRFSFGKAEGLRVFISTGKKIIAAVDFLYAGKIVRLSHIYQGPPLDQLVRTLDRLKTLFAAKPNTYHAEVLSFLFAQSILILVRSGKNRSFYRSNGTKVDELTMAALKQEIEDIISIQPLPEEL</sequence>
<dbReference type="AlphaFoldDB" id="A0A3B7ML26"/>
<reference evidence="1 2" key="1">
    <citation type="submission" date="2018-09" db="EMBL/GenBank/DDBJ databases">
        <title>Genome sequencing of strain 6GH32-13.</title>
        <authorList>
            <person name="Weon H.-Y."/>
            <person name="Heo J."/>
            <person name="Kwon S.-W."/>
        </authorList>
    </citation>
    <scope>NUCLEOTIDE SEQUENCE [LARGE SCALE GENOMIC DNA]</scope>
    <source>
        <strain evidence="1 2">5GH32-13</strain>
    </source>
</reference>
<organism evidence="1 2">
    <name type="scientific">Paraflavitalea soli</name>
    <dbReference type="NCBI Taxonomy" id="2315862"/>
    <lineage>
        <taxon>Bacteria</taxon>
        <taxon>Pseudomonadati</taxon>
        <taxon>Bacteroidota</taxon>
        <taxon>Chitinophagia</taxon>
        <taxon>Chitinophagales</taxon>
        <taxon>Chitinophagaceae</taxon>
        <taxon>Paraflavitalea</taxon>
    </lineage>
</organism>
<name>A0A3B7ML26_9BACT</name>
<protein>
    <submittedName>
        <fullName evidence="1">Uncharacterized protein</fullName>
    </submittedName>
</protein>
<dbReference type="Proteomes" id="UP000263900">
    <property type="component" value="Chromosome"/>
</dbReference>
<accession>A0A3B7ML26</accession>